<dbReference type="EMBL" id="LKEU01000036">
    <property type="protein sequence ID" value="OFV69826.1"/>
    <property type="molecule type" value="Genomic_DNA"/>
</dbReference>
<organism evidence="2 3">
    <name type="scientific">Acetobacterium wieringae</name>
    <dbReference type="NCBI Taxonomy" id="52694"/>
    <lineage>
        <taxon>Bacteria</taxon>
        <taxon>Bacillati</taxon>
        <taxon>Bacillota</taxon>
        <taxon>Clostridia</taxon>
        <taxon>Eubacteriales</taxon>
        <taxon>Eubacteriaceae</taxon>
        <taxon>Acetobacterium</taxon>
    </lineage>
</organism>
<dbReference type="EC" id="4.1.1.37" evidence="2"/>
<accession>A0A1F2PGJ5</accession>
<name>A0A1F2PGJ5_9FIRM</name>
<gene>
    <name evidence="2" type="primary">hemE_6</name>
    <name evidence="2" type="ORF">ACWI_27150</name>
</gene>
<comment type="caution">
    <text evidence="2">The sequence shown here is derived from an EMBL/GenBank/DDBJ whole genome shotgun (WGS) entry which is preliminary data.</text>
</comment>
<dbReference type="STRING" id="52694.ACWI_27150"/>
<reference evidence="2 3" key="1">
    <citation type="submission" date="2015-09" db="EMBL/GenBank/DDBJ databases">
        <title>Genome sequence of Acetobacterium wieringae DSM 1911.</title>
        <authorList>
            <person name="Poehlein A."/>
            <person name="Bengelsdorf F.R."/>
            <person name="Schiel-Bengelsdorf B."/>
            <person name="Duerre P."/>
            <person name="Daniel R."/>
        </authorList>
    </citation>
    <scope>NUCLEOTIDE SEQUENCE [LARGE SCALE GENOMIC DNA]</scope>
    <source>
        <strain evidence="2 3">DSM 1911</strain>
    </source>
</reference>
<dbReference type="Proteomes" id="UP000176244">
    <property type="component" value="Unassembled WGS sequence"/>
</dbReference>
<protein>
    <submittedName>
        <fullName evidence="2">Uroporphyrinogen decarboxylase</fullName>
        <ecNumber evidence="2">4.1.1.37</ecNumber>
    </submittedName>
</protein>
<dbReference type="InterPro" id="IPR052024">
    <property type="entry name" value="Methanogen_methyltrans"/>
</dbReference>
<dbReference type="RefSeq" id="WP_070371986.1">
    <property type="nucleotide sequence ID" value="NZ_JAIPPU010000007.1"/>
</dbReference>
<dbReference type="AlphaFoldDB" id="A0A1F2PGJ5"/>
<evidence type="ECO:0000313" key="3">
    <source>
        <dbReference type="Proteomes" id="UP000176244"/>
    </source>
</evidence>
<dbReference type="PANTHER" id="PTHR47099">
    <property type="entry name" value="METHYLCOBAMIDE:COM METHYLTRANSFERASE MTBA"/>
    <property type="match status" value="1"/>
</dbReference>
<keyword evidence="2" id="KW-0456">Lyase</keyword>
<feature type="domain" description="Uroporphyrinogen decarboxylase (URO-D)" evidence="1">
    <location>
        <begin position="14"/>
        <end position="353"/>
    </location>
</feature>
<sequence>MSLIQRNEELSSLERVVLTLQRKEVDRIPAIPLVCGASYRVTGSRYDKWSQDAEIATQSLLAAQELIGQDAFLLLVDLSVEAADFGQEIIYPKFSTAYPDFNNQFIKTPGEYEKIEKINPRETTRMKQVIDTVKGLSAAKGNEVAIFGFVYGPLGVLSQIRGHKELFVDLIKHPEEVLAAVDVITDVLIEYAEAQIEAGAHSIVIDPLYSSGTVLRNTTWEKFEGPYLKRLADAIRAAGSAVAIHNCGGGVYFEEVIKWSDPVAISVAYPAHGAKDWEEHAKTWGDKIITIGYSDPAETGLVFTADEVLEDVKRQLDLFKKHNAGFILSSGCEFPPNGNLLNAAAMVEASRRYGRWSIK</sequence>
<proteinExistence type="predicted"/>
<dbReference type="InterPro" id="IPR000257">
    <property type="entry name" value="Uroporphyrinogen_deCOase"/>
</dbReference>
<dbReference type="GO" id="GO:0006779">
    <property type="term" value="P:porphyrin-containing compound biosynthetic process"/>
    <property type="evidence" value="ECO:0007669"/>
    <property type="project" value="InterPro"/>
</dbReference>
<dbReference type="InterPro" id="IPR038071">
    <property type="entry name" value="UROD/MetE-like_sf"/>
</dbReference>
<dbReference type="Gene3D" id="3.20.20.210">
    <property type="match status" value="1"/>
</dbReference>
<dbReference type="GO" id="GO:0004853">
    <property type="term" value="F:uroporphyrinogen decarboxylase activity"/>
    <property type="evidence" value="ECO:0007669"/>
    <property type="project" value="UniProtKB-EC"/>
</dbReference>
<evidence type="ECO:0000259" key="1">
    <source>
        <dbReference type="Pfam" id="PF01208"/>
    </source>
</evidence>
<dbReference type="Pfam" id="PF01208">
    <property type="entry name" value="URO-D"/>
    <property type="match status" value="1"/>
</dbReference>
<dbReference type="PANTHER" id="PTHR47099:SF1">
    <property type="entry name" value="METHYLCOBAMIDE:COM METHYLTRANSFERASE MTBA"/>
    <property type="match status" value="1"/>
</dbReference>
<dbReference type="OrthoDB" id="1914371at2"/>
<evidence type="ECO:0000313" key="2">
    <source>
        <dbReference type="EMBL" id="OFV69826.1"/>
    </source>
</evidence>
<dbReference type="CDD" id="cd03465">
    <property type="entry name" value="URO-D_like"/>
    <property type="match status" value="1"/>
</dbReference>
<dbReference type="SUPFAM" id="SSF51726">
    <property type="entry name" value="UROD/MetE-like"/>
    <property type="match status" value="1"/>
</dbReference>